<gene>
    <name evidence="5" type="ORF">PIN31115_05171</name>
</gene>
<feature type="domain" description="Pirin N-terminal" evidence="4">
    <location>
        <begin position="46"/>
        <end position="132"/>
    </location>
</feature>
<dbReference type="PIRSF" id="PIRSF006232">
    <property type="entry name" value="Pirin"/>
    <property type="match status" value="1"/>
</dbReference>
<dbReference type="SUPFAM" id="SSF51182">
    <property type="entry name" value="RmlC-like cupins"/>
    <property type="match status" value="1"/>
</dbReference>
<dbReference type="GO" id="GO:0051213">
    <property type="term" value="F:dioxygenase activity"/>
    <property type="evidence" value="ECO:0007669"/>
    <property type="project" value="UniProtKB-KW"/>
</dbReference>
<dbReference type="RefSeq" id="WP_150686495.1">
    <property type="nucleotide sequence ID" value="NZ_CABPSI010000007.1"/>
</dbReference>
<evidence type="ECO:0000256" key="2">
    <source>
        <dbReference type="RuleBase" id="RU003457"/>
    </source>
</evidence>
<dbReference type="AlphaFoldDB" id="A0A5E4Z846"/>
<protein>
    <submittedName>
        <fullName evidence="5">Quercetin 2,3-dioxygenase</fullName>
    </submittedName>
</protein>
<dbReference type="EMBL" id="CABPSI010000007">
    <property type="protein sequence ID" value="VVE57339.1"/>
    <property type="molecule type" value="Genomic_DNA"/>
</dbReference>
<keyword evidence="5" id="KW-0223">Dioxygenase</keyword>
<name>A0A5E4Z846_9BURK</name>
<sequence>MDNLTSSLHAKRPVTAPQGAQRYVVQRATGHRHGPVTRIFSPGDIGHQVKPFVFLDYFDFQATGGAMFPMHPHSGIATTTVLLSGALRYEDTTGASGVLAAGSVEWMRAGHGVWHDGSPAGAGRFRGYQLWVALPAAMELTPAQSQYLPPEAVPQSGPARVILGRYAGVQSQALAPEDLLFLHVRLSDGERWRLTPEAGHDVGWLHVSAGALHVAGTRVANELAVLNESGAEIDVVAEGATEFVIGTAVRHPHPLVLGHYSVHTSDAALVRGEQEISRIGEQLRARGRVR</sequence>
<dbReference type="Pfam" id="PF02678">
    <property type="entry name" value="Pirin"/>
    <property type="match status" value="1"/>
</dbReference>
<evidence type="ECO:0000313" key="5">
    <source>
        <dbReference type="EMBL" id="VVE57339.1"/>
    </source>
</evidence>
<evidence type="ECO:0000256" key="3">
    <source>
        <dbReference type="SAM" id="MobiDB-lite"/>
    </source>
</evidence>
<evidence type="ECO:0000259" key="4">
    <source>
        <dbReference type="Pfam" id="PF02678"/>
    </source>
</evidence>
<dbReference type="Gene3D" id="2.60.120.10">
    <property type="entry name" value="Jelly Rolls"/>
    <property type="match status" value="1"/>
</dbReference>
<dbReference type="InterPro" id="IPR014710">
    <property type="entry name" value="RmlC-like_jellyroll"/>
</dbReference>
<accession>A0A5E4Z846</accession>
<dbReference type="PANTHER" id="PTHR13903">
    <property type="entry name" value="PIRIN-RELATED"/>
    <property type="match status" value="1"/>
</dbReference>
<dbReference type="InterPro" id="IPR011051">
    <property type="entry name" value="RmlC_Cupin_sf"/>
</dbReference>
<keyword evidence="5" id="KW-0560">Oxidoreductase</keyword>
<dbReference type="InterPro" id="IPR003829">
    <property type="entry name" value="Pirin_N_dom"/>
</dbReference>
<reference evidence="5 6" key="1">
    <citation type="submission" date="2019-08" db="EMBL/GenBank/DDBJ databases">
        <authorList>
            <person name="Peeters C."/>
        </authorList>
    </citation>
    <scope>NUCLEOTIDE SEQUENCE [LARGE SCALE GENOMIC DNA]</scope>
    <source>
        <strain evidence="5 6">LMG 31115</strain>
    </source>
</reference>
<dbReference type="InterPro" id="IPR012093">
    <property type="entry name" value="Pirin"/>
</dbReference>
<evidence type="ECO:0000256" key="1">
    <source>
        <dbReference type="ARBA" id="ARBA00008416"/>
    </source>
</evidence>
<comment type="similarity">
    <text evidence="1 2">Belongs to the pirin family.</text>
</comment>
<feature type="region of interest" description="Disordered" evidence="3">
    <location>
        <begin position="1"/>
        <end position="20"/>
    </location>
</feature>
<dbReference type="Proteomes" id="UP000333828">
    <property type="component" value="Unassembled WGS sequence"/>
</dbReference>
<organism evidence="5 6">
    <name type="scientific">Pandoraea iniqua</name>
    <dbReference type="NCBI Taxonomy" id="2508288"/>
    <lineage>
        <taxon>Bacteria</taxon>
        <taxon>Pseudomonadati</taxon>
        <taxon>Pseudomonadota</taxon>
        <taxon>Betaproteobacteria</taxon>
        <taxon>Burkholderiales</taxon>
        <taxon>Burkholderiaceae</taxon>
        <taxon>Pandoraea</taxon>
    </lineage>
</organism>
<keyword evidence="6" id="KW-1185">Reference proteome</keyword>
<evidence type="ECO:0000313" key="6">
    <source>
        <dbReference type="Proteomes" id="UP000333828"/>
    </source>
</evidence>
<proteinExistence type="inferred from homology"/>
<dbReference type="PANTHER" id="PTHR13903:SF8">
    <property type="entry name" value="PIRIN"/>
    <property type="match status" value="1"/>
</dbReference>